<dbReference type="Proteomes" id="UP000001997">
    <property type="component" value="Unassembled WGS sequence"/>
</dbReference>
<dbReference type="InterPro" id="IPR023214">
    <property type="entry name" value="HAD_sf"/>
</dbReference>
<dbReference type="SUPFAM" id="SSF81665">
    <property type="entry name" value="Calcium ATPase, transmembrane domain M"/>
    <property type="match status" value="1"/>
</dbReference>
<dbReference type="GeneID" id="5123934"/>
<dbReference type="InterPro" id="IPR018303">
    <property type="entry name" value="ATPase_P-typ_P_site"/>
</dbReference>
<dbReference type="SFLD" id="SFLDF00027">
    <property type="entry name" value="p-type_atpase"/>
    <property type="match status" value="1"/>
</dbReference>
<dbReference type="SFLD" id="SFLDG00002">
    <property type="entry name" value="C1.7:_P-type_atpase_like"/>
    <property type="match status" value="1"/>
</dbReference>
<dbReference type="STRING" id="294746.A5DRE2"/>
<feature type="transmembrane region" description="Helical" evidence="10">
    <location>
        <begin position="102"/>
        <end position="128"/>
    </location>
</feature>
<dbReference type="OMA" id="AMHRRHQ"/>
<keyword evidence="7" id="KW-1278">Translocase</keyword>
<dbReference type="SUPFAM" id="SSF81653">
    <property type="entry name" value="Calcium ATPase, transduction domain A"/>
    <property type="match status" value="1"/>
</dbReference>
<dbReference type="GO" id="GO:0005524">
    <property type="term" value="F:ATP binding"/>
    <property type="evidence" value="ECO:0007669"/>
    <property type="project" value="UniProtKB-UniRule"/>
</dbReference>
<keyword evidence="3 10" id="KW-0812">Transmembrane</keyword>
<proteinExistence type="inferred from homology"/>
<feature type="transmembrane region" description="Helical" evidence="10">
    <location>
        <begin position="398"/>
        <end position="422"/>
    </location>
</feature>
<dbReference type="Gene3D" id="3.40.50.1000">
    <property type="entry name" value="HAD superfamily/HAD-like"/>
    <property type="match status" value="1"/>
</dbReference>
<organism evidence="12 13">
    <name type="scientific">Meyerozyma guilliermondii (strain ATCC 6260 / CBS 566 / DSM 6381 / JCM 1539 / NBRC 10279 / NRRL Y-324)</name>
    <name type="common">Yeast</name>
    <name type="synonym">Candida guilliermondii</name>
    <dbReference type="NCBI Taxonomy" id="294746"/>
    <lineage>
        <taxon>Eukaryota</taxon>
        <taxon>Fungi</taxon>
        <taxon>Dikarya</taxon>
        <taxon>Ascomycota</taxon>
        <taxon>Saccharomycotina</taxon>
        <taxon>Pichiomycetes</taxon>
        <taxon>Debaryomycetaceae</taxon>
        <taxon>Meyerozyma</taxon>
    </lineage>
</organism>
<dbReference type="HOGENOM" id="CLU_001771_0_2_1"/>
<dbReference type="KEGG" id="pgu:PGUG_05843"/>
<dbReference type="GO" id="GO:0016020">
    <property type="term" value="C:membrane"/>
    <property type="evidence" value="ECO:0007669"/>
    <property type="project" value="UniProtKB-SubCell"/>
</dbReference>
<evidence type="ECO:0000256" key="7">
    <source>
        <dbReference type="ARBA" id="ARBA00022967"/>
    </source>
</evidence>
<evidence type="ECO:0000256" key="5">
    <source>
        <dbReference type="ARBA" id="ARBA00022741"/>
    </source>
</evidence>
<dbReference type="PANTHER" id="PTHR43520:SF32">
    <property type="entry name" value="COPPER RESISTANCE P-TYPE ATPASE (EUROFUNG)"/>
    <property type="match status" value="1"/>
</dbReference>
<dbReference type="InterPro" id="IPR001757">
    <property type="entry name" value="P_typ_ATPase"/>
</dbReference>
<dbReference type="PROSITE" id="PS01229">
    <property type="entry name" value="COF_2"/>
    <property type="match status" value="1"/>
</dbReference>
<keyword evidence="8 10" id="KW-1133">Transmembrane helix</keyword>
<sequence>MFCNHCPEVITDYLNSFGDAVVIQDPITLKRPFIKFTYVPNLEKNINLRRFLFDLNHIHPTDDEPGYKIVPEEEGSFDCTYIEQVSVDEHLRKLTRKETRRIIVRLILATVTAIPTLIFGVIAMSLLPKSSSFRKWIEEPIWAGNVSRVVWILLIISTPVYLFAADIFHQKAFKELKSLWLYKNSWKKRLFRFGSMNLLMCLGTSIAYFASIALLILSSQQKKHTDMGLHTTYFDSVVFLTFFLLIGRLLESYSKSKTADAISQLSTFKASEATLVHLRSKEEQPQVFEKDQKVDVKLLEIDDYIRISSGESPPVDCVIVSGESSFDESALTGESVPVKHTVGHQVFSGTVNVGHHSVVAKISSLEGDSLIDQIVDTVRNGQLRKAPIEKLADKLTGYFVPIITLLALVTWIIWLALGFSGALPPQYLDIDIGGWTVWSLEFAIAVFVIACPCGIGLAAPTALFVGSGLAANHGILAKGGGVAFQDGANVNVVCFDKTGTLTNGKLEVTDHEYVCDDPFLRKVGLQLSRDLELSSSHPIAEAVTAFADLNADHSFAANKTPQVENIPGKGLRAKIRLDSNDSSEWKKFESSEAILGNESLFRELNVNISSVSAKLENWKSDRKSIVLVGLVCESVFGDSSYHLLLAMACRDDIRPETKAVIKYLQEKRGIECWMISGDNRTTAEAIGGEIGIIADHIISEVVPHDKEAKIKQIQQDRSKVVAMVGDGINDAPSLAAAQVGIALSSGADLAVTSSDFILLSKHRPLEALVTLLDLSKVVFNRVKFNFCWALVYNIVGIPIAAGVIYPYHQSRLSPVWASAAMAASSVSVVMSSLALKLWRPKKW</sequence>
<dbReference type="InterPro" id="IPR036412">
    <property type="entry name" value="HAD-like_sf"/>
</dbReference>
<keyword evidence="9 10" id="KW-0472">Membrane</keyword>
<dbReference type="GO" id="GO:0055070">
    <property type="term" value="P:copper ion homeostasis"/>
    <property type="evidence" value="ECO:0007669"/>
    <property type="project" value="TreeGrafter"/>
</dbReference>
<dbReference type="SUPFAM" id="SSF56784">
    <property type="entry name" value="HAD-like"/>
    <property type="match status" value="1"/>
</dbReference>
<dbReference type="OrthoDB" id="432719at2759"/>
<dbReference type="NCBIfam" id="TIGR01494">
    <property type="entry name" value="ATPase_P-type"/>
    <property type="match status" value="2"/>
</dbReference>
<feature type="transmembrane region" description="Helical" evidence="10">
    <location>
        <begin position="148"/>
        <end position="169"/>
    </location>
</feature>
<evidence type="ECO:0000256" key="10">
    <source>
        <dbReference type="RuleBase" id="RU362081"/>
    </source>
</evidence>
<dbReference type="NCBIfam" id="TIGR01525">
    <property type="entry name" value="ATPase-IB_hvy"/>
    <property type="match status" value="1"/>
</dbReference>
<dbReference type="GO" id="GO:0043682">
    <property type="term" value="F:P-type divalent copper transporter activity"/>
    <property type="evidence" value="ECO:0007669"/>
    <property type="project" value="TreeGrafter"/>
</dbReference>
<feature type="transmembrane region" description="Helical" evidence="10">
    <location>
        <begin position="814"/>
        <end position="835"/>
    </location>
</feature>
<comment type="similarity">
    <text evidence="2 10">Belongs to the cation transport ATPase (P-type) (TC 3.A.3) family. Type IB subfamily.</text>
</comment>
<evidence type="ECO:0000256" key="2">
    <source>
        <dbReference type="ARBA" id="ARBA00006024"/>
    </source>
</evidence>
<dbReference type="SFLD" id="SFLDS00003">
    <property type="entry name" value="Haloacid_Dehalogenase"/>
    <property type="match status" value="1"/>
</dbReference>
<dbReference type="InParanoid" id="A5DRE2"/>
<protein>
    <recommendedName>
        <fullName evidence="11">P-type ATPase A domain-containing protein</fullName>
    </recommendedName>
</protein>
<dbReference type="Gene3D" id="3.40.1110.10">
    <property type="entry name" value="Calcium-transporting ATPase, cytoplasmic domain N"/>
    <property type="match status" value="1"/>
</dbReference>
<dbReference type="GO" id="GO:0005507">
    <property type="term" value="F:copper ion binding"/>
    <property type="evidence" value="ECO:0007669"/>
    <property type="project" value="TreeGrafter"/>
</dbReference>
<dbReference type="FunFam" id="2.70.150.10:FF:000068">
    <property type="entry name" value="Copper resistance-associated P-type ATPase"/>
    <property type="match status" value="1"/>
</dbReference>
<evidence type="ECO:0000256" key="1">
    <source>
        <dbReference type="ARBA" id="ARBA00004141"/>
    </source>
</evidence>
<comment type="subcellular location">
    <subcellularLocation>
        <location evidence="1">Membrane</location>
        <topology evidence="1">Multi-pass membrane protein</topology>
    </subcellularLocation>
</comment>
<keyword evidence="4 10" id="KW-0479">Metal-binding</keyword>
<dbReference type="CDD" id="cd02094">
    <property type="entry name" value="P-type_ATPase_Cu-like"/>
    <property type="match status" value="1"/>
</dbReference>
<feature type="transmembrane region" description="Helical" evidence="10">
    <location>
        <begin position="190"/>
        <end position="217"/>
    </location>
</feature>
<dbReference type="PANTHER" id="PTHR43520">
    <property type="entry name" value="ATP7, ISOFORM B"/>
    <property type="match status" value="1"/>
</dbReference>
<dbReference type="InterPro" id="IPR023299">
    <property type="entry name" value="ATPase_P-typ_cyto_dom_N"/>
</dbReference>
<dbReference type="InterPro" id="IPR027256">
    <property type="entry name" value="P-typ_ATPase_IB"/>
</dbReference>
<dbReference type="InterPro" id="IPR023298">
    <property type="entry name" value="ATPase_P-typ_TM_dom_sf"/>
</dbReference>
<feature type="transmembrane region" description="Helical" evidence="10">
    <location>
        <begin position="786"/>
        <end position="808"/>
    </location>
</feature>
<dbReference type="Pfam" id="PF00122">
    <property type="entry name" value="E1-E2_ATPase"/>
    <property type="match status" value="1"/>
</dbReference>
<evidence type="ECO:0000256" key="3">
    <source>
        <dbReference type="ARBA" id="ARBA00022692"/>
    </source>
</evidence>
<reference evidence="12 13" key="1">
    <citation type="journal article" date="2009" name="Nature">
        <title>Evolution of pathogenicity and sexual reproduction in eight Candida genomes.</title>
        <authorList>
            <person name="Butler G."/>
            <person name="Rasmussen M.D."/>
            <person name="Lin M.F."/>
            <person name="Santos M.A."/>
            <person name="Sakthikumar S."/>
            <person name="Munro C.A."/>
            <person name="Rheinbay E."/>
            <person name="Grabherr M."/>
            <person name="Forche A."/>
            <person name="Reedy J.L."/>
            <person name="Agrafioti I."/>
            <person name="Arnaud M.B."/>
            <person name="Bates S."/>
            <person name="Brown A.J."/>
            <person name="Brunke S."/>
            <person name="Costanzo M.C."/>
            <person name="Fitzpatrick D.A."/>
            <person name="de Groot P.W."/>
            <person name="Harris D."/>
            <person name="Hoyer L.L."/>
            <person name="Hube B."/>
            <person name="Klis F.M."/>
            <person name="Kodira C."/>
            <person name="Lennard N."/>
            <person name="Logue M.E."/>
            <person name="Martin R."/>
            <person name="Neiman A.M."/>
            <person name="Nikolaou E."/>
            <person name="Quail M.A."/>
            <person name="Quinn J."/>
            <person name="Santos M.C."/>
            <person name="Schmitzberger F.F."/>
            <person name="Sherlock G."/>
            <person name="Shah P."/>
            <person name="Silverstein K.A."/>
            <person name="Skrzypek M.S."/>
            <person name="Soll D."/>
            <person name="Staggs R."/>
            <person name="Stansfield I."/>
            <person name="Stumpf M.P."/>
            <person name="Sudbery P.E."/>
            <person name="Srikantha T."/>
            <person name="Zeng Q."/>
            <person name="Berman J."/>
            <person name="Berriman M."/>
            <person name="Heitman J."/>
            <person name="Gow N.A."/>
            <person name="Lorenz M.C."/>
            <person name="Birren B.W."/>
            <person name="Kellis M."/>
            <person name="Cuomo C.A."/>
        </authorList>
    </citation>
    <scope>NUCLEOTIDE SEQUENCE [LARGE SCALE GENOMIC DNA]</scope>
    <source>
        <strain evidence="13">ATCC 6260 / CBS 566 / DSM 6381 / JCM 1539 / NBRC 10279 / NRRL Y-324</strain>
    </source>
</reference>
<dbReference type="Gene3D" id="2.70.150.10">
    <property type="entry name" value="Calcium-transporting ATPase, cytoplasmic transduction domain A"/>
    <property type="match status" value="1"/>
</dbReference>
<keyword evidence="13" id="KW-1185">Reference proteome</keyword>
<dbReference type="Pfam" id="PF00702">
    <property type="entry name" value="Hydrolase"/>
    <property type="match status" value="1"/>
</dbReference>
<evidence type="ECO:0000256" key="9">
    <source>
        <dbReference type="ARBA" id="ARBA00023136"/>
    </source>
</evidence>
<dbReference type="RefSeq" id="XP_001482080.2">
    <property type="nucleotide sequence ID" value="XM_001482030.1"/>
</dbReference>
<accession>A5DRE2</accession>
<dbReference type="VEuPathDB" id="FungiDB:PGUG_05843"/>
<evidence type="ECO:0000256" key="4">
    <source>
        <dbReference type="ARBA" id="ARBA00022723"/>
    </source>
</evidence>
<feature type="transmembrane region" description="Helical" evidence="10">
    <location>
        <begin position="442"/>
        <end position="465"/>
    </location>
</feature>
<evidence type="ECO:0000313" key="13">
    <source>
        <dbReference type="Proteomes" id="UP000001997"/>
    </source>
</evidence>
<evidence type="ECO:0000256" key="8">
    <source>
        <dbReference type="ARBA" id="ARBA00022989"/>
    </source>
</evidence>
<dbReference type="PRINTS" id="PR00119">
    <property type="entry name" value="CATATPASE"/>
</dbReference>
<dbReference type="InterPro" id="IPR044492">
    <property type="entry name" value="P_typ_ATPase_HD_dom"/>
</dbReference>
<dbReference type="eggNOG" id="KOG0207">
    <property type="taxonomic scope" value="Eukaryota"/>
</dbReference>
<dbReference type="PROSITE" id="PS00154">
    <property type="entry name" value="ATPASE_E1_E2"/>
    <property type="match status" value="1"/>
</dbReference>
<gene>
    <name evidence="12" type="ORF">PGUG_05843</name>
</gene>
<keyword evidence="5 10" id="KW-0547">Nucleotide-binding</keyword>
<name>A5DRE2_PICGU</name>
<dbReference type="EMBL" id="CH408162">
    <property type="protein sequence ID" value="EDK41745.2"/>
    <property type="molecule type" value="Genomic_DNA"/>
</dbReference>
<evidence type="ECO:0000256" key="6">
    <source>
        <dbReference type="ARBA" id="ARBA00022840"/>
    </source>
</evidence>
<dbReference type="SUPFAM" id="SSF81660">
    <property type="entry name" value="Metal cation-transporting ATPase, ATP-binding domain N"/>
    <property type="match status" value="1"/>
</dbReference>
<dbReference type="InterPro" id="IPR059000">
    <property type="entry name" value="ATPase_P-type_domA"/>
</dbReference>
<dbReference type="GO" id="GO:0016887">
    <property type="term" value="F:ATP hydrolysis activity"/>
    <property type="evidence" value="ECO:0007669"/>
    <property type="project" value="InterPro"/>
</dbReference>
<dbReference type="AlphaFoldDB" id="A5DRE2"/>
<evidence type="ECO:0000313" key="12">
    <source>
        <dbReference type="EMBL" id="EDK41745.2"/>
    </source>
</evidence>
<keyword evidence="6 10" id="KW-0067">ATP-binding</keyword>
<feature type="domain" description="P-type ATPase A" evidence="11">
    <location>
        <begin position="290"/>
        <end position="378"/>
    </location>
</feature>
<evidence type="ECO:0000259" key="11">
    <source>
        <dbReference type="Pfam" id="PF00122"/>
    </source>
</evidence>
<feature type="transmembrane region" description="Helical" evidence="10">
    <location>
        <begin position="229"/>
        <end position="250"/>
    </location>
</feature>
<dbReference type="InterPro" id="IPR008250">
    <property type="entry name" value="ATPase_P-typ_transduc_dom_A_sf"/>
</dbReference>